<evidence type="ECO:0000256" key="1">
    <source>
        <dbReference type="ARBA" id="ARBA00000642"/>
    </source>
</evidence>
<dbReference type="PRINTS" id="PR00477">
    <property type="entry name" value="PHGLYCKINASE"/>
</dbReference>
<evidence type="ECO:0000313" key="10">
    <source>
        <dbReference type="Proteomes" id="UP000179227"/>
    </source>
</evidence>
<dbReference type="STRING" id="1797729.A3A60_03900"/>
<dbReference type="PANTHER" id="PTHR11406:SF23">
    <property type="entry name" value="PHOSPHOGLYCERATE KINASE 1, CHLOROPLASTIC-RELATED"/>
    <property type="match status" value="1"/>
</dbReference>
<dbReference type="EMBL" id="MFBS01000014">
    <property type="protein sequence ID" value="OGE09990.1"/>
    <property type="molecule type" value="Genomic_DNA"/>
</dbReference>
<accession>A0A1F5I0X4</accession>
<dbReference type="Gene3D" id="3.40.50.1260">
    <property type="entry name" value="Phosphoglycerate kinase, N-terminal domain"/>
    <property type="match status" value="3"/>
</dbReference>
<dbReference type="PANTHER" id="PTHR11406">
    <property type="entry name" value="PHOSPHOGLYCERATE KINASE"/>
    <property type="match status" value="1"/>
</dbReference>
<dbReference type="GO" id="GO:0005829">
    <property type="term" value="C:cytosol"/>
    <property type="evidence" value="ECO:0007669"/>
    <property type="project" value="TreeGrafter"/>
</dbReference>
<dbReference type="GO" id="GO:0005524">
    <property type="term" value="F:ATP binding"/>
    <property type="evidence" value="ECO:0007669"/>
    <property type="project" value="UniProtKB-KW"/>
</dbReference>
<organism evidence="9 10">
    <name type="scientific">Candidatus Curtissbacteria bacterium RIFCSPLOWO2_01_FULL_42_26</name>
    <dbReference type="NCBI Taxonomy" id="1797729"/>
    <lineage>
        <taxon>Bacteria</taxon>
        <taxon>Candidatus Curtissiibacteriota</taxon>
    </lineage>
</organism>
<evidence type="ECO:0000313" key="9">
    <source>
        <dbReference type="EMBL" id="OGE09990.1"/>
    </source>
</evidence>
<evidence type="ECO:0000256" key="8">
    <source>
        <dbReference type="RuleBase" id="RU000532"/>
    </source>
</evidence>
<evidence type="ECO:0000256" key="6">
    <source>
        <dbReference type="ARBA" id="ARBA00022840"/>
    </source>
</evidence>
<sequence>MKSIGDANIAGKHVFVRADLDIPPGTEQSMEAATRLTNLKPTVDYLIENNAAKVIIAGHIDRPTKPDPDLSCAQLLGPLESILLRSIVFKPDLAGGESALDKQELSDKVVLLENLRFWPGEVGNSMDFAKELAQLADIYVNEAFGNCHRQHASMVLVPKLLPAFTGLHLAEEVKVLSGAMQGPKRPFVAIVGGAKIETKVPAIENLTRVADVVLVGGELPVEIAKIGEKFEKKVIVAKLTEDQKDITADSAREFEKVIAGAKTVIWNGPMGLFEEGYKDGSRRVAGAIIASGAYSVVGGGETCQFLAENNLISKFSFVSAGGGAMLEFLAGKKLPAVEALG</sequence>
<proteinExistence type="inferred from homology"/>
<dbReference type="GO" id="GO:0006094">
    <property type="term" value="P:gluconeogenesis"/>
    <property type="evidence" value="ECO:0007669"/>
    <property type="project" value="TreeGrafter"/>
</dbReference>
<comment type="similarity">
    <text evidence="8">Belongs to the phosphoglycerate kinase family.</text>
</comment>
<dbReference type="Proteomes" id="UP000179227">
    <property type="component" value="Unassembled WGS sequence"/>
</dbReference>
<protein>
    <recommendedName>
        <fullName evidence="2 8">Phosphoglycerate kinase</fullName>
        <ecNumber evidence="2 8">2.7.2.3</ecNumber>
    </recommendedName>
</protein>
<keyword evidence="5 8" id="KW-0418">Kinase</keyword>
<evidence type="ECO:0000256" key="5">
    <source>
        <dbReference type="ARBA" id="ARBA00022777"/>
    </source>
</evidence>
<dbReference type="EC" id="2.7.2.3" evidence="2 8"/>
<dbReference type="InterPro" id="IPR001576">
    <property type="entry name" value="Phosphoglycerate_kinase"/>
</dbReference>
<dbReference type="InterPro" id="IPR015824">
    <property type="entry name" value="Phosphoglycerate_kinase_N"/>
</dbReference>
<reference evidence="9 10" key="1">
    <citation type="journal article" date="2016" name="Nat. Commun.">
        <title>Thousands of microbial genomes shed light on interconnected biogeochemical processes in an aquifer system.</title>
        <authorList>
            <person name="Anantharaman K."/>
            <person name="Brown C.T."/>
            <person name="Hug L.A."/>
            <person name="Sharon I."/>
            <person name="Castelle C.J."/>
            <person name="Probst A.J."/>
            <person name="Thomas B.C."/>
            <person name="Singh A."/>
            <person name="Wilkins M.J."/>
            <person name="Karaoz U."/>
            <person name="Brodie E.L."/>
            <person name="Williams K.H."/>
            <person name="Hubbard S.S."/>
            <person name="Banfield J.F."/>
        </authorList>
    </citation>
    <scope>NUCLEOTIDE SEQUENCE [LARGE SCALE GENOMIC DNA]</scope>
</reference>
<dbReference type="GO" id="GO:0043531">
    <property type="term" value="F:ADP binding"/>
    <property type="evidence" value="ECO:0007669"/>
    <property type="project" value="TreeGrafter"/>
</dbReference>
<evidence type="ECO:0000256" key="4">
    <source>
        <dbReference type="ARBA" id="ARBA00022741"/>
    </source>
</evidence>
<keyword evidence="3 8" id="KW-0808">Transferase</keyword>
<feature type="binding site" evidence="7">
    <location>
        <position position="199"/>
    </location>
    <ligand>
        <name>ATP</name>
        <dbReference type="ChEBI" id="CHEBI:30616"/>
    </ligand>
</feature>
<comment type="catalytic activity">
    <reaction evidence="1 8">
        <text>(2R)-3-phosphoglycerate + ATP = (2R)-3-phospho-glyceroyl phosphate + ADP</text>
        <dbReference type="Rhea" id="RHEA:14801"/>
        <dbReference type="ChEBI" id="CHEBI:30616"/>
        <dbReference type="ChEBI" id="CHEBI:57604"/>
        <dbReference type="ChEBI" id="CHEBI:58272"/>
        <dbReference type="ChEBI" id="CHEBI:456216"/>
        <dbReference type="EC" id="2.7.2.3"/>
    </reaction>
</comment>
<dbReference type="SUPFAM" id="SSF53748">
    <property type="entry name" value="Phosphoglycerate kinase"/>
    <property type="match status" value="1"/>
</dbReference>
<comment type="caution">
    <text evidence="9">The sequence shown here is derived from an EMBL/GenBank/DDBJ whole genome shotgun (WGS) entry which is preliminary data.</text>
</comment>
<keyword evidence="4" id="KW-0547">Nucleotide-binding</keyword>
<name>A0A1F5I0X4_9BACT</name>
<dbReference type="AlphaFoldDB" id="A0A1F5I0X4"/>
<evidence type="ECO:0000256" key="3">
    <source>
        <dbReference type="ARBA" id="ARBA00022679"/>
    </source>
</evidence>
<dbReference type="Pfam" id="PF00162">
    <property type="entry name" value="PGK"/>
    <property type="match status" value="2"/>
</dbReference>
<feature type="binding site" evidence="7">
    <location>
        <position position="274"/>
    </location>
    <ligand>
        <name>ATP</name>
        <dbReference type="ChEBI" id="CHEBI:30616"/>
    </ligand>
</feature>
<dbReference type="InterPro" id="IPR036043">
    <property type="entry name" value="Phosphoglycerate_kinase_sf"/>
</dbReference>
<evidence type="ECO:0000256" key="7">
    <source>
        <dbReference type="PIRSR" id="PIRSR000724-2"/>
    </source>
</evidence>
<dbReference type="PIRSF" id="PIRSF000724">
    <property type="entry name" value="Pgk"/>
    <property type="match status" value="1"/>
</dbReference>
<gene>
    <name evidence="9" type="ORF">A3A60_03900</name>
</gene>
<dbReference type="GO" id="GO:0004618">
    <property type="term" value="F:phosphoglycerate kinase activity"/>
    <property type="evidence" value="ECO:0007669"/>
    <property type="project" value="UniProtKB-EC"/>
</dbReference>
<evidence type="ECO:0000256" key="2">
    <source>
        <dbReference type="ARBA" id="ARBA00013061"/>
    </source>
</evidence>
<dbReference type="GO" id="GO:0006096">
    <property type="term" value="P:glycolytic process"/>
    <property type="evidence" value="ECO:0007669"/>
    <property type="project" value="InterPro"/>
</dbReference>
<keyword evidence="6 7" id="KW-0067">ATP-binding</keyword>